<name>A0AAD4FTG7_9GAMM</name>
<sequence length="37" mass="4332">MGLFIEIQRALNVNYLFEGVYFCAVSGILHRLNFFHV</sequence>
<accession>A0AAD4FTG7</accession>
<comment type="caution">
    <text evidence="1">The sequence shown here is derived from an EMBL/GenBank/DDBJ whole genome shotgun (WGS) entry which is preliminary data.</text>
</comment>
<gene>
    <name evidence="1" type="ORF">PCIT_a1101</name>
</gene>
<reference evidence="1" key="2">
    <citation type="submission" date="2015-03" db="EMBL/GenBank/DDBJ databases">
        <title>Genome sequence of Pseudoalteromonas citrea.</title>
        <authorList>
            <person name="Xie B.-B."/>
            <person name="Rong J.-C."/>
            <person name="Qin Q.-L."/>
            <person name="Zhang Y.-Z."/>
        </authorList>
    </citation>
    <scope>NUCLEOTIDE SEQUENCE</scope>
    <source>
        <strain evidence="1">DSM 8771</strain>
    </source>
</reference>
<protein>
    <submittedName>
        <fullName evidence="1">Uncharacterized protein</fullName>
    </submittedName>
</protein>
<dbReference type="AlphaFoldDB" id="A0AAD4FTG7"/>
<evidence type="ECO:0000313" key="2">
    <source>
        <dbReference type="Proteomes" id="UP000016487"/>
    </source>
</evidence>
<proteinExistence type="predicted"/>
<reference evidence="1" key="1">
    <citation type="journal article" date="2012" name="J. Bacteriol.">
        <title>Genome sequences of type strains of seven species of the marine bacterium Pseudoalteromonas.</title>
        <authorList>
            <person name="Xie B.B."/>
            <person name="Shu Y.L."/>
            <person name="Qin Q.L."/>
            <person name="Rong J.C."/>
            <person name="Zhang X.Y."/>
            <person name="Chen X.L."/>
            <person name="Shi M."/>
            <person name="He H.L."/>
            <person name="Zhou B.C."/>
            <person name="Zhang Y.Z."/>
        </authorList>
    </citation>
    <scope>NUCLEOTIDE SEQUENCE</scope>
    <source>
        <strain evidence="1">DSM 8771</strain>
    </source>
</reference>
<evidence type="ECO:0000313" key="1">
    <source>
        <dbReference type="EMBL" id="KAF7775018.1"/>
    </source>
</evidence>
<organism evidence="1 2">
    <name type="scientific">Pseudoalteromonas citrea</name>
    <dbReference type="NCBI Taxonomy" id="43655"/>
    <lineage>
        <taxon>Bacteria</taxon>
        <taxon>Pseudomonadati</taxon>
        <taxon>Pseudomonadota</taxon>
        <taxon>Gammaproteobacteria</taxon>
        <taxon>Alteromonadales</taxon>
        <taxon>Pseudoalteromonadaceae</taxon>
        <taxon>Pseudoalteromonas</taxon>
    </lineage>
</organism>
<dbReference type="EMBL" id="AHBZ03000012">
    <property type="protein sequence ID" value="KAF7775018.1"/>
    <property type="molecule type" value="Genomic_DNA"/>
</dbReference>
<dbReference type="Proteomes" id="UP000016487">
    <property type="component" value="Unassembled WGS sequence"/>
</dbReference>